<sequence length="157" mass="17895">MEKVDLVSIIQFTNEHKSAIKTLNEEWLQLYFKIEDEDAKVLSDPQRYIIDQGGSIYYALLGDVIVGTVSLIKKDAFTYELSKMAVSSLHQGLGIGQKLLEHAILQAEFMQLKTLVLYSNRKLKSALHLYKKHGFIEVPMGATNYERADIKMEKNLS</sequence>
<reference evidence="3 4" key="1">
    <citation type="submission" date="2023-05" db="EMBL/GenBank/DDBJ databases">
        <title>Adaptations of aquatic viruses from atmosphere-close ecosystems of the Central Arctic Ocean.</title>
        <authorList>
            <person name="Rahlff J."/>
            <person name="Holmfeldt K."/>
        </authorList>
    </citation>
    <scope>NUCLEOTIDE SEQUENCE [LARGE SCALE GENOMIC DNA]</scope>
    <source>
        <strain evidence="3 4">Arc14</strain>
    </source>
</reference>
<evidence type="ECO:0000313" key="4">
    <source>
        <dbReference type="Proteomes" id="UP001568894"/>
    </source>
</evidence>
<name>A0ABV4KA78_9FLAO</name>
<evidence type="ECO:0000259" key="2">
    <source>
        <dbReference type="PROSITE" id="PS51186"/>
    </source>
</evidence>
<dbReference type="PANTHER" id="PTHR13947">
    <property type="entry name" value="GNAT FAMILY N-ACETYLTRANSFERASE"/>
    <property type="match status" value="1"/>
</dbReference>
<gene>
    <name evidence="3" type="ORF">QO192_04600</name>
</gene>
<dbReference type="PANTHER" id="PTHR13947:SF37">
    <property type="entry name" value="LD18367P"/>
    <property type="match status" value="1"/>
</dbReference>
<protein>
    <submittedName>
        <fullName evidence="3">GNAT family N-acetyltransferase</fullName>
    </submittedName>
</protein>
<evidence type="ECO:0000256" key="1">
    <source>
        <dbReference type="ARBA" id="ARBA00022679"/>
    </source>
</evidence>
<dbReference type="PROSITE" id="PS51186">
    <property type="entry name" value="GNAT"/>
    <property type="match status" value="1"/>
</dbReference>
<dbReference type="InterPro" id="IPR016181">
    <property type="entry name" value="Acyl_CoA_acyltransferase"/>
</dbReference>
<dbReference type="InterPro" id="IPR000182">
    <property type="entry name" value="GNAT_dom"/>
</dbReference>
<accession>A0ABV4KA78</accession>
<dbReference type="EMBL" id="JASMRN010000003">
    <property type="protein sequence ID" value="MEZ7514560.1"/>
    <property type="molecule type" value="Genomic_DNA"/>
</dbReference>
<dbReference type="Pfam" id="PF13508">
    <property type="entry name" value="Acetyltransf_7"/>
    <property type="match status" value="1"/>
</dbReference>
<organism evidence="3 4">
    <name type="scientific">Flavobacterium frigidarium</name>
    <dbReference type="NCBI Taxonomy" id="99286"/>
    <lineage>
        <taxon>Bacteria</taxon>
        <taxon>Pseudomonadati</taxon>
        <taxon>Bacteroidota</taxon>
        <taxon>Flavobacteriia</taxon>
        <taxon>Flavobacteriales</taxon>
        <taxon>Flavobacteriaceae</taxon>
        <taxon>Flavobacterium</taxon>
    </lineage>
</organism>
<dbReference type="Gene3D" id="3.40.630.30">
    <property type="match status" value="1"/>
</dbReference>
<feature type="domain" description="N-acetyltransferase" evidence="2">
    <location>
        <begin position="18"/>
        <end position="157"/>
    </location>
</feature>
<keyword evidence="4" id="KW-1185">Reference proteome</keyword>
<dbReference type="InterPro" id="IPR050769">
    <property type="entry name" value="NAT_camello-type"/>
</dbReference>
<evidence type="ECO:0000313" key="3">
    <source>
        <dbReference type="EMBL" id="MEZ7514560.1"/>
    </source>
</evidence>
<dbReference type="Proteomes" id="UP001568894">
    <property type="component" value="Unassembled WGS sequence"/>
</dbReference>
<dbReference type="SUPFAM" id="SSF55729">
    <property type="entry name" value="Acyl-CoA N-acyltransferases (Nat)"/>
    <property type="match status" value="1"/>
</dbReference>
<comment type="caution">
    <text evidence="3">The sequence shown here is derived from an EMBL/GenBank/DDBJ whole genome shotgun (WGS) entry which is preliminary data.</text>
</comment>
<proteinExistence type="predicted"/>
<dbReference type="RefSeq" id="WP_371568456.1">
    <property type="nucleotide sequence ID" value="NZ_JASMRN010000003.1"/>
</dbReference>
<keyword evidence="1" id="KW-0808">Transferase</keyword>
<dbReference type="CDD" id="cd04301">
    <property type="entry name" value="NAT_SF"/>
    <property type="match status" value="1"/>
</dbReference>